<dbReference type="STRING" id="1129794.C427_5603"/>
<evidence type="ECO:0000256" key="4">
    <source>
        <dbReference type="ARBA" id="ARBA00022982"/>
    </source>
</evidence>
<dbReference type="GO" id="GO:0046872">
    <property type="term" value="F:metal ion binding"/>
    <property type="evidence" value="ECO:0007669"/>
    <property type="project" value="UniProtKB-KW"/>
</dbReference>
<dbReference type="SUPFAM" id="SSF46626">
    <property type="entry name" value="Cytochrome c"/>
    <property type="match status" value="1"/>
</dbReference>
<dbReference type="PANTHER" id="PTHR33751">
    <property type="entry name" value="CBB3-TYPE CYTOCHROME C OXIDASE SUBUNIT FIXP"/>
    <property type="match status" value="1"/>
</dbReference>
<dbReference type="GO" id="GO:0009055">
    <property type="term" value="F:electron transfer activity"/>
    <property type="evidence" value="ECO:0007669"/>
    <property type="project" value="InterPro"/>
</dbReference>
<dbReference type="Gene3D" id="1.10.760.10">
    <property type="entry name" value="Cytochrome c-like domain"/>
    <property type="match status" value="1"/>
</dbReference>
<sequence>MWADKGRVLYQQGDKARGIVACQSCHGKFGEGDSQQSIPKLYAQHARYVRMTLADYKTGKRTIDQSLDKVMRKSVKNLNEGDIKYLSAYIQSMVVAP</sequence>
<evidence type="ECO:0000256" key="6">
    <source>
        <dbReference type="PROSITE-ProRule" id="PRU00433"/>
    </source>
</evidence>
<evidence type="ECO:0000313" key="8">
    <source>
        <dbReference type="EMBL" id="AGH47697.1"/>
    </source>
</evidence>
<evidence type="ECO:0000313" key="9">
    <source>
        <dbReference type="Proteomes" id="UP000011864"/>
    </source>
</evidence>
<protein>
    <recommendedName>
        <fullName evidence="7">Cytochrome c domain-containing protein</fullName>
    </recommendedName>
</protein>
<evidence type="ECO:0000256" key="5">
    <source>
        <dbReference type="ARBA" id="ARBA00023004"/>
    </source>
</evidence>
<dbReference type="Pfam" id="PF00034">
    <property type="entry name" value="Cytochrom_C"/>
    <property type="match status" value="1"/>
</dbReference>
<reference evidence="8 9" key="1">
    <citation type="journal article" date="2013" name="Genome Announc.">
        <title>Complete Genome Sequence of Glaciecola psychrophila Strain 170T.</title>
        <authorList>
            <person name="Yin J."/>
            <person name="Chen J."/>
            <person name="Liu G."/>
            <person name="Yu Y."/>
            <person name="Song L."/>
            <person name="Wang X."/>
            <person name="Qu X."/>
        </authorList>
    </citation>
    <scope>NUCLEOTIDE SEQUENCE [LARGE SCALE GENOMIC DNA]</scope>
    <source>
        <strain evidence="8 9">170</strain>
    </source>
</reference>
<dbReference type="HOGENOM" id="CLU_2344148_0_0_6"/>
<dbReference type="AlphaFoldDB" id="M4SAJ4"/>
<accession>M4SAJ4</accession>
<dbReference type="InterPro" id="IPR009056">
    <property type="entry name" value="Cyt_c-like_dom"/>
</dbReference>
<evidence type="ECO:0000256" key="3">
    <source>
        <dbReference type="ARBA" id="ARBA00022723"/>
    </source>
</evidence>
<evidence type="ECO:0000256" key="1">
    <source>
        <dbReference type="ARBA" id="ARBA00022448"/>
    </source>
</evidence>
<feature type="domain" description="Cytochrome c" evidence="7">
    <location>
        <begin position="1"/>
        <end position="94"/>
    </location>
</feature>
<gene>
    <name evidence="8" type="ORF">C427_5603</name>
</gene>
<dbReference type="Proteomes" id="UP000011864">
    <property type="component" value="Chromosome"/>
</dbReference>
<dbReference type="EMBL" id="CP003837">
    <property type="protein sequence ID" value="AGH47697.1"/>
    <property type="molecule type" value="Genomic_DNA"/>
</dbReference>
<dbReference type="RefSeq" id="WP_015431441.1">
    <property type="nucleotide sequence ID" value="NC_020514.1"/>
</dbReference>
<organism evidence="8 9">
    <name type="scientific">Paraglaciecola psychrophila 170</name>
    <dbReference type="NCBI Taxonomy" id="1129794"/>
    <lineage>
        <taxon>Bacteria</taxon>
        <taxon>Pseudomonadati</taxon>
        <taxon>Pseudomonadota</taxon>
        <taxon>Gammaproteobacteria</taxon>
        <taxon>Alteromonadales</taxon>
        <taxon>Alteromonadaceae</taxon>
        <taxon>Paraglaciecola</taxon>
    </lineage>
</organism>
<keyword evidence="5 6" id="KW-0408">Iron</keyword>
<keyword evidence="2 6" id="KW-0349">Heme</keyword>
<dbReference type="KEGG" id="gps:C427_5603"/>
<keyword evidence="4" id="KW-0249">Electron transport</keyword>
<keyword evidence="9" id="KW-1185">Reference proteome</keyword>
<dbReference type="InterPro" id="IPR050597">
    <property type="entry name" value="Cytochrome_c_Oxidase_Subunit"/>
</dbReference>
<evidence type="ECO:0000259" key="7">
    <source>
        <dbReference type="PROSITE" id="PS51007"/>
    </source>
</evidence>
<dbReference type="eggNOG" id="COG2863">
    <property type="taxonomic scope" value="Bacteria"/>
</dbReference>
<dbReference type="PROSITE" id="PS51007">
    <property type="entry name" value="CYTC"/>
    <property type="match status" value="1"/>
</dbReference>
<proteinExistence type="predicted"/>
<name>M4SAJ4_9ALTE</name>
<keyword evidence="1" id="KW-0813">Transport</keyword>
<dbReference type="PATRIC" id="fig|1129794.4.peg.5580"/>
<evidence type="ECO:0000256" key="2">
    <source>
        <dbReference type="ARBA" id="ARBA00022617"/>
    </source>
</evidence>
<dbReference type="GO" id="GO:0020037">
    <property type="term" value="F:heme binding"/>
    <property type="evidence" value="ECO:0007669"/>
    <property type="project" value="InterPro"/>
</dbReference>
<keyword evidence="3 6" id="KW-0479">Metal-binding</keyword>
<dbReference type="InterPro" id="IPR036909">
    <property type="entry name" value="Cyt_c-like_dom_sf"/>
</dbReference>
<dbReference type="PANTHER" id="PTHR33751:SF9">
    <property type="entry name" value="CYTOCHROME C4"/>
    <property type="match status" value="1"/>
</dbReference>